<dbReference type="EMBL" id="CP088147">
    <property type="protein sequence ID" value="UTU49307.1"/>
    <property type="molecule type" value="Genomic_DNA"/>
</dbReference>
<gene>
    <name evidence="2" type="ORF">LRP29_17500</name>
</gene>
<dbReference type="KEGG" id="mcic:A4R28_10600"/>
<organism evidence="2 3">
    <name type="scientific">Mesorhizobium ciceri</name>
    <dbReference type="NCBI Taxonomy" id="39645"/>
    <lineage>
        <taxon>Bacteria</taxon>
        <taxon>Pseudomonadati</taxon>
        <taxon>Pseudomonadota</taxon>
        <taxon>Alphaproteobacteria</taxon>
        <taxon>Hyphomicrobiales</taxon>
        <taxon>Phyllobacteriaceae</taxon>
        <taxon>Mesorhizobium</taxon>
    </lineage>
</organism>
<feature type="region of interest" description="Disordered" evidence="1">
    <location>
        <begin position="1"/>
        <end position="21"/>
    </location>
</feature>
<proteinExistence type="predicted"/>
<evidence type="ECO:0000256" key="1">
    <source>
        <dbReference type="SAM" id="MobiDB-lite"/>
    </source>
</evidence>
<dbReference type="AlphaFoldDB" id="A0AB38T4N8"/>
<sequence>MAKRPKRSHNGGPPLDEYKGPPWGTGDPYIFLAWQAAHAKAWKAPSHEVMLLRMDRAERLGLTYEEYTLEILERGRHLGHEDADRISAIKAARKRRRARHLE</sequence>
<evidence type="ECO:0000313" key="3">
    <source>
        <dbReference type="Proteomes" id="UP001060070"/>
    </source>
</evidence>
<dbReference type="GeneID" id="91561881"/>
<keyword evidence="3" id="KW-1185">Reference proteome</keyword>
<accession>A0AB38T4N8</accession>
<name>A0AB38T4N8_9HYPH</name>
<dbReference type="Proteomes" id="UP001060070">
    <property type="component" value="Chromosome"/>
</dbReference>
<evidence type="ECO:0000313" key="2">
    <source>
        <dbReference type="EMBL" id="UTU49307.1"/>
    </source>
</evidence>
<protein>
    <submittedName>
        <fullName evidence="2">Uncharacterized protein</fullName>
    </submittedName>
</protein>
<dbReference type="RefSeq" id="WP_013531040.1">
    <property type="nucleotide sequence ID" value="NZ_CP015062.1"/>
</dbReference>
<reference evidence="2 3" key="1">
    <citation type="journal article" date="2022" name="Microbiol. Resour. Announc.">
        <title>Complete Genome Sequence of Mesorhizobium ciceri Strain R30, a Rhizobium Used as a Commercial Inoculant for Chickpea in Argentina.</title>
        <authorList>
            <person name="Foresto E."/>
            <person name="Revale S."/>
            <person name="Primo E."/>
            <person name="Nievas F."/>
            <person name="Carezzano E."/>
            <person name="Puente M."/>
            <person name="Alzari P."/>
            <person name="Mart M."/>
            <person name="Ben-Assaya M."/>
            <person name="Mornico D."/>
            <person name="Santoro M."/>
            <person name="Mart F."/>
            <person name="Giordano W."/>
            <person name="Bogino P."/>
        </authorList>
    </citation>
    <scope>NUCLEOTIDE SEQUENCE [LARGE SCALE GENOMIC DNA]</scope>
    <source>
        <strain evidence="2 3">R30</strain>
    </source>
</reference>